<dbReference type="VEuPathDB" id="TrichDB:TVAG_036240"/>
<evidence type="ECO:0000313" key="2">
    <source>
        <dbReference type="EMBL" id="EAY22599.1"/>
    </source>
</evidence>
<gene>
    <name evidence="2" type="ORF">TVAG_036240</name>
</gene>
<keyword evidence="1" id="KW-0472">Membrane</keyword>
<dbReference type="AlphaFoldDB" id="A2DAU6"/>
<protein>
    <submittedName>
        <fullName evidence="2">Uncharacterized protein</fullName>
    </submittedName>
</protein>
<evidence type="ECO:0000256" key="1">
    <source>
        <dbReference type="SAM" id="Phobius"/>
    </source>
</evidence>
<feature type="transmembrane region" description="Helical" evidence="1">
    <location>
        <begin position="289"/>
        <end position="312"/>
    </location>
</feature>
<reference evidence="2" key="1">
    <citation type="submission" date="2006-10" db="EMBL/GenBank/DDBJ databases">
        <authorList>
            <person name="Amadeo P."/>
            <person name="Zhao Q."/>
            <person name="Wortman J."/>
            <person name="Fraser-Liggett C."/>
            <person name="Carlton J."/>
        </authorList>
    </citation>
    <scope>NUCLEOTIDE SEQUENCE</scope>
    <source>
        <strain evidence="2">G3</strain>
    </source>
</reference>
<dbReference type="VEuPathDB" id="TrichDB:TVAGG3_0812760"/>
<reference evidence="2" key="2">
    <citation type="journal article" date="2007" name="Science">
        <title>Draft genome sequence of the sexually transmitted pathogen Trichomonas vaginalis.</title>
        <authorList>
            <person name="Carlton J.M."/>
            <person name="Hirt R.P."/>
            <person name="Silva J.C."/>
            <person name="Delcher A.L."/>
            <person name="Schatz M."/>
            <person name="Zhao Q."/>
            <person name="Wortman J.R."/>
            <person name="Bidwell S.L."/>
            <person name="Alsmark U.C.M."/>
            <person name="Besteiro S."/>
            <person name="Sicheritz-Ponten T."/>
            <person name="Noel C.J."/>
            <person name="Dacks J.B."/>
            <person name="Foster P.G."/>
            <person name="Simillion C."/>
            <person name="Van de Peer Y."/>
            <person name="Miranda-Saavedra D."/>
            <person name="Barton G.J."/>
            <person name="Westrop G.D."/>
            <person name="Mueller S."/>
            <person name="Dessi D."/>
            <person name="Fiori P.L."/>
            <person name="Ren Q."/>
            <person name="Paulsen I."/>
            <person name="Zhang H."/>
            <person name="Bastida-Corcuera F.D."/>
            <person name="Simoes-Barbosa A."/>
            <person name="Brown M.T."/>
            <person name="Hayes R.D."/>
            <person name="Mukherjee M."/>
            <person name="Okumura C.Y."/>
            <person name="Schneider R."/>
            <person name="Smith A.J."/>
            <person name="Vanacova S."/>
            <person name="Villalvazo M."/>
            <person name="Haas B.J."/>
            <person name="Pertea M."/>
            <person name="Feldblyum T.V."/>
            <person name="Utterback T.R."/>
            <person name="Shu C.L."/>
            <person name="Osoegawa K."/>
            <person name="de Jong P.J."/>
            <person name="Hrdy I."/>
            <person name="Horvathova L."/>
            <person name="Zubacova Z."/>
            <person name="Dolezal P."/>
            <person name="Malik S.B."/>
            <person name="Logsdon J.M. Jr."/>
            <person name="Henze K."/>
            <person name="Gupta A."/>
            <person name="Wang C.C."/>
            <person name="Dunne R.L."/>
            <person name="Upcroft J.A."/>
            <person name="Upcroft P."/>
            <person name="White O."/>
            <person name="Salzberg S.L."/>
            <person name="Tang P."/>
            <person name="Chiu C.-H."/>
            <person name="Lee Y.-S."/>
            <person name="Embley T.M."/>
            <person name="Coombs G.H."/>
            <person name="Mottram J.C."/>
            <person name="Tachezy J."/>
            <person name="Fraser-Liggett C.M."/>
            <person name="Johnson P.J."/>
        </authorList>
    </citation>
    <scope>NUCLEOTIDE SEQUENCE [LARGE SCALE GENOMIC DNA]</scope>
    <source>
        <strain evidence="2">G3</strain>
    </source>
</reference>
<keyword evidence="3" id="KW-1185">Reference proteome</keyword>
<keyword evidence="1" id="KW-0812">Transmembrane</keyword>
<sequence length="354" mass="40551">MMVGIFLSPTILFFIVNLFTRSNVVPTTWVHNIIKNAVIGAFTCLFICKEFDPFMLFTFVFINFVLFGFTRCFACCAGPTCKEFNELEEEDYRFRMASREALEIQYAESCCACCTCCTGVHAYDPMKEEPEVGCTRQTLETYWDTGRTIREMKYQLVSSEDMQQIITENIVVPPTPKACAVGFVNGKHIVIQDRQEEPINYATWQESLNEDVKNAKGSKIIYKCTPRYHYDQNMLPEITRARQAAIAKLSEGATKAAYDSFQNGGVTRFVLSDQSSCAFRVLRTIPMKILYELLFFLGYNALLDIIWGYGAVRIYHKTNKRMSMENNYKNPANQRANIDFESISKEDELKGSLV</sequence>
<dbReference type="InParanoid" id="A2DAU6"/>
<dbReference type="RefSeq" id="XP_001583585.1">
    <property type="nucleotide sequence ID" value="XM_001583535.1"/>
</dbReference>
<evidence type="ECO:0000313" key="3">
    <source>
        <dbReference type="Proteomes" id="UP000001542"/>
    </source>
</evidence>
<dbReference type="EMBL" id="DS113183">
    <property type="protein sequence ID" value="EAY22599.1"/>
    <property type="molecule type" value="Genomic_DNA"/>
</dbReference>
<keyword evidence="1" id="KW-1133">Transmembrane helix</keyword>
<accession>A2DAU6</accession>
<name>A2DAU6_TRIV3</name>
<organism evidence="2 3">
    <name type="scientific">Trichomonas vaginalis (strain ATCC PRA-98 / G3)</name>
    <dbReference type="NCBI Taxonomy" id="412133"/>
    <lineage>
        <taxon>Eukaryota</taxon>
        <taxon>Metamonada</taxon>
        <taxon>Parabasalia</taxon>
        <taxon>Trichomonadida</taxon>
        <taxon>Trichomonadidae</taxon>
        <taxon>Trichomonas</taxon>
    </lineage>
</organism>
<dbReference type="KEGG" id="tva:5468155"/>
<dbReference type="Proteomes" id="UP000001542">
    <property type="component" value="Unassembled WGS sequence"/>
</dbReference>
<proteinExistence type="predicted"/>